<proteinExistence type="predicted"/>
<dbReference type="PROSITE" id="PS50082">
    <property type="entry name" value="WD_REPEATS_2"/>
    <property type="match status" value="4"/>
</dbReference>
<evidence type="ECO:0000256" key="3">
    <source>
        <dbReference type="PROSITE-ProRule" id="PRU00221"/>
    </source>
</evidence>
<evidence type="ECO:0000256" key="2">
    <source>
        <dbReference type="ARBA" id="ARBA00022737"/>
    </source>
</evidence>
<dbReference type="Gene3D" id="2.130.10.10">
    <property type="entry name" value="YVTN repeat-like/Quinoprotein amine dehydrogenase"/>
    <property type="match status" value="2"/>
</dbReference>
<organism evidence="6 7">
    <name type="scientific">Paractinoplanes rhizophilus</name>
    <dbReference type="NCBI Taxonomy" id="1416877"/>
    <lineage>
        <taxon>Bacteria</taxon>
        <taxon>Bacillati</taxon>
        <taxon>Actinomycetota</taxon>
        <taxon>Actinomycetes</taxon>
        <taxon>Micromonosporales</taxon>
        <taxon>Micromonosporaceae</taxon>
        <taxon>Paractinoplanes</taxon>
    </lineage>
</organism>
<feature type="repeat" description="WD" evidence="3">
    <location>
        <begin position="657"/>
        <end position="687"/>
    </location>
</feature>
<feature type="repeat" description="WD" evidence="3">
    <location>
        <begin position="713"/>
        <end position="728"/>
    </location>
</feature>
<gene>
    <name evidence="6" type="ORF">ACFQS1_17415</name>
</gene>
<feature type="domain" description="CHAT" evidence="5">
    <location>
        <begin position="96"/>
        <end position="342"/>
    </location>
</feature>
<dbReference type="PANTHER" id="PTHR19848:SF8">
    <property type="entry name" value="F-BOX AND WD REPEAT DOMAIN CONTAINING 7"/>
    <property type="match status" value="1"/>
</dbReference>
<accession>A0ABW2HVF3</accession>
<dbReference type="Pfam" id="PF00400">
    <property type="entry name" value="WD40"/>
    <property type="match status" value="4"/>
</dbReference>
<dbReference type="PROSITE" id="PS50294">
    <property type="entry name" value="WD_REPEATS_REGION"/>
    <property type="match status" value="2"/>
</dbReference>
<evidence type="ECO:0000256" key="1">
    <source>
        <dbReference type="ARBA" id="ARBA00022574"/>
    </source>
</evidence>
<dbReference type="EMBL" id="JBHTBJ010000011">
    <property type="protein sequence ID" value="MFC7275771.1"/>
    <property type="molecule type" value="Genomic_DNA"/>
</dbReference>
<dbReference type="InterPro" id="IPR024983">
    <property type="entry name" value="CHAT_dom"/>
</dbReference>
<dbReference type="SMART" id="SM00320">
    <property type="entry name" value="WD40"/>
    <property type="match status" value="7"/>
</dbReference>
<dbReference type="InterPro" id="IPR036322">
    <property type="entry name" value="WD40_repeat_dom_sf"/>
</dbReference>
<feature type="region of interest" description="Disordered" evidence="4">
    <location>
        <begin position="389"/>
        <end position="430"/>
    </location>
</feature>
<feature type="repeat" description="WD" evidence="3">
    <location>
        <begin position="482"/>
        <end position="523"/>
    </location>
</feature>
<dbReference type="Proteomes" id="UP001596548">
    <property type="component" value="Unassembled WGS sequence"/>
</dbReference>
<reference evidence="7" key="1">
    <citation type="journal article" date="2019" name="Int. J. Syst. Evol. Microbiol.">
        <title>The Global Catalogue of Microorganisms (GCM) 10K type strain sequencing project: providing services to taxonomists for standard genome sequencing and annotation.</title>
        <authorList>
            <consortium name="The Broad Institute Genomics Platform"/>
            <consortium name="The Broad Institute Genome Sequencing Center for Infectious Disease"/>
            <person name="Wu L."/>
            <person name="Ma J."/>
        </authorList>
    </citation>
    <scope>NUCLEOTIDE SEQUENCE [LARGE SCALE GENOMIC DNA]</scope>
    <source>
        <strain evidence="7">XZYJT-10</strain>
    </source>
</reference>
<dbReference type="InterPro" id="IPR001680">
    <property type="entry name" value="WD40_rpt"/>
</dbReference>
<sequence>MSPEAVVVQLDLVEHAPGVYYLTCQSPFGETNFRLELPEPESRRLQAVETNVLRSGAQLITRGAAGRLEAPIRQLGTDLCDAVLHDESRELFEISLRHAESTRTPFQLMLRIRGTTLAQLPWEFLYDRRRGDYLALNLPVVRYLDVMQPVAPVTVKLPLRILGVISHPDDRDELQVATEKEALSAALAPLGDDQVQLSWLEGSGWEHLWRAARRASWHILHFIGHGGFDEARGEGFLEFVDDDGAARQVYATDLGRLLHDNDSLRLAVLNACESGRASGVDTFASPAASFIRRGFPAAVAMQYEISDPAALIFAQALYGAIASGVSLDRAVTDARTTVHMTQPGSLEWGTPVLYLRSRNADVFEVKDASRASAADSQTDNLRRANDLVRTLKAPPPQVRAKASVPPQQKPPERPPQQKPPERPPPAQPRAHNLTETHRFAHPGPVHAVAADPAHRRLFAAGELGEILCWDLDTAQVCRCCRLPDRAAAVRSIAVTRDGRFVAAVHDDRVVRVWDAETETATLSFRTPGNQAGRCVRFAPDESLLVVGCAGALALIADRYGRERLRLLHRPEVDDGGRPRRPGDVRAATFSPDGRWIATGADDGLLRLFGANGQIAFRFPHPHAVLDVAFRPDGRILATGAADGVARLWNAHGEVQARLNHGSAVASVAYTADGRLVTGGADGIARLWHEERAHAWTEPAGAIAAVAGRAEKSLITAHADHTVRVWELT</sequence>
<evidence type="ECO:0000259" key="5">
    <source>
        <dbReference type="Pfam" id="PF12770"/>
    </source>
</evidence>
<dbReference type="SUPFAM" id="SSF50978">
    <property type="entry name" value="WD40 repeat-like"/>
    <property type="match status" value="1"/>
</dbReference>
<dbReference type="PANTHER" id="PTHR19848">
    <property type="entry name" value="WD40 REPEAT PROTEIN"/>
    <property type="match status" value="1"/>
</dbReference>
<keyword evidence="2" id="KW-0677">Repeat</keyword>
<feature type="repeat" description="WD" evidence="3">
    <location>
        <begin position="617"/>
        <end position="649"/>
    </location>
</feature>
<name>A0ABW2HVF3_9ACTN</name>
<keyword evidence="1 3" id="KW-0853">WD repeat</keyword>
<feature type="compositionally biased region" description="Pro residues" evidence="4">
    <location>
        <begin position="407"/>
        <end position="427"/>
    </location>
</feature>
<evidence type="ECO:0000256" key="4">
    <source>
        <dbReference type="SAM" id="MobiDB-lite"/>
    </source>
</evidence>
<keyword evidence="7" id="KW-1185">Reference proteome</keyword>
<protein>
    <submittedName>
        <fullName evidence="6">CHAT domain-containing protein</fullName>
    </submittedName>
</protein>
<dbReference type="InterPro" id="IPR019775">
    <property type="entry name" value="WD40_repeat_CS"/>
</dbReference>
<evidence type="ECO:0000313" key="7">
    <source>
        <dbReference type="Proteomes" id="UP001596548"/>
    </source>
</evidence>
<dbReference type="RefSeq" id="WP_378969281.1">
    <property type="nucleotide sequence ID" value="NZ_JBHTBJ010000011.1"/>
</dbReference>
<dbReference type="PROSITE" id="PS00678">
    <property type="entry name" value="WD_REPEATS_1"/>
    <property type="match status" value="2"/>
</dbReference>
<dbReference type="InterPro" id="IPR015943">
    <property type="entry name" value="WD40/YVTN_repeat-like_dom_sf"/>
</dbReference>
<evidence type="ECO:0000313" key="6">
    <source>
        <dbReference type="EMBL" id="MFC7275771.1"/>
    </source>
</evidence>
<comment type="caution">
    <text evidence="6">The sequence shown here is derived from an EMBL/GenBank/DDBJ whole genome shotgun (WGS) entry which is preliminary data.</text>
</comment>
<dbReference type="Pfam" id="PF12770">
    <property type="entry name" value="CHAT"/>
    <property type="match status" value="1"/>
</dbReference>